<feature type="region of interest" description="Disordered" evidence="1">
    <location>
        <begin position="226"/>
        <end position="257"/>
    </location>
</feature>
<dbReference type="EMBL" id="JACHJB010000001">
    <property type="protein sequence ID" value="MBB6345180.1"/>
    <property type="molecule type" value="Genomic_DNA"/>
</dbReference>
<evidence type="ECO:0008006" key="4">
    <source>
        <dbReference type="Google" id="ProtNLM"/>
    </source>
</evidence>
<dbReference type="AlphaFoldDB" id="A0A7X0C0F9"/>
<evidence type="ECO:0000256" key="1">
    <source>
        <dbReference type="SAM" id="MobiDB-lite"/>
    </source>
</evidence>
<protein>
    <recommendedName>
        <fullName evidence="4">Transposase DDE domain-containing protein</fullName>
    </recommendedName>
</protein>
<evidence type="ECO:0000313" key="3">
    <source>
        <dbReference type="Proteomes" id="UP000583800"/>
    </source>
</evidence>
<proteinExistence type="predicted"/>
<reference evidence="2 3" key="1">
    <citation type="submission" date="2020-08" db="EMBL/GenBank/DDBJ databases">
        <title>Sequencing the genomes of 1000 actinobacteria strains.</title>
        <authorList>
            <person name="Klenk H.-P."/>
        </authorList>
    </citation>
    <scope>NUCLEOTIDE SEQUENCE [LARGE SCALE GENOMIC DNA]</scope>
    <source>
        <strain evidence="2 3">DSM 45913</strain>
    </source>
</reference>
<dbReference type="RefSeq" id="WP_185083175.1">
    <property type="nucleotide sequence ID" value="NZ_JACHJB010000001.1"/>
</dbReference>
<name>A0A7X0C0F9_9ACTN</name>
<dbReference type="Proteomes" id="UP000583800">
    <property type="component" value="Unassembled WGS sequence"/>
</dbReference>
<comment type="caution">
    <text evidence="2">The sequence shown here is derived from an EMBL/GenBank/DDBJ whole genome shotgun (WGS) entry which is preliminary data.</text>
</comment>
<keyword evidence="3" id="KW-1185">Reference proteome</keyword>
<sequence>MQGSAHGALLIDGSLACPLMPARLAQATTGLDDAAIRTPTKELTALIAAREPYLLRLKQNANADGAIRLQCPAAGTSPSVTCPRFVRLHQRGPRRSTAVDLTDARQRAAHVSAKPRVLSPTPDHKTSELPKICHQQTITLHPGDLGYLDKFRQDLPYLSPSWRGTYSSARAMTEGLNGRLKGHDLDLGDPKNRLAHGRVAQILLAALMVTVTNELILLAWRQAHDHREPPTEDTYASTAQDPDLDPPAAFGRPPPGA</sequence>
<accession>A0A7X0C0F9</accession>
<gene>
    <name evidence="2" type="ORF">FHU36_001689</name>
</gene>
<evidence type="ECO:0000313" key="2">
    <source>
        <dbReference type="EMBL" id="MBB6345180.1"/>
    </source>
</evidence>
<organism evidence="2 3">
    <name type="scientific">Nonomuraea muscovyensis</name>
    <dbReference type="NCBI Taxonomy" id="1124761"/>
    <lineage>
        <taxon>Bacteria</taxon>
        <taxon>Bacillati</taxon>
        <taxon>Actinomycetota</taxon>
        <taxon>Actinomycetes</taxon>
        <taxon>Streptosporangiales</taxon>
        <taxon>Streptosporangiaceae</taxon>
        <taxon>Nonomuraea</taxon>
    </lineage>
</organism>